<protein>
    <submittedName>
        <fullName evidence="2">Uncharacterized protein</fullName>
    </submittedName>
</protein>
<gene>
    <name evidence="2" type="ORF">QPX34_06930</name>
</gene>
<keyword evidence="3" id="KW-1185">Reference proteome</keyword>
<evidence type="ECO:0000256" key="1">
    <source>
        <dbReference type="SAM" id="Coils"/>
    </source>
</evidence>
<reference evidence="2 3" key="1">
    <citation type="submission" date="2023-05" db="EMBL/GenBank/DDBJ databases">
        <title>Metabolic capabilities are highly conserved among human nasal-associated Corynebacterium species in pangenomic analyses.</title>
        <authorList>
            <person name="Tran T.H."/>
            <person name="Roberts A.Q."/>
            <person name="Escapa I.F."/>
            <person name="Gao W."/>
            <person name="Conlan S."/>
            <person name="Kong H."/>
            <person name="Segre J.A."/>
            <person name="Kelly M.S."/>
            <person name="Lemon K.P."/>
        </authorList>
    </citation>
    <scope>NUCLEOTIDE SEQUENCE [LARGE SCALE GENOMIC DNA]</scope>
    <source>
        <strain evidence="2 3">KPL3802</strain>
    </source>
</reference>
<evidence type="ECO:0000313" key="3">
    <source>
        <dbReference type="Proteomes" id="UP001239414"/>
    </source>
</evidence>
<dbReference type="EMBL" id="JASNUO010000006">
    <property type="protein sequence ID" value="MDK4247758.1"/>
    <property type="molecule type" value="Genomic_DNA"/>
</dbReference>
<accession>A0ABT7FQ88</accession>
<name>A0ABT7FQ88_9CORY</name>
<proteinExistence type="predicted"/>
<feature type="coiled-coil region" evidence="1">
    <location>
        <begin position="270"/>
        <end position="329"/>
    </location>
</feature>
<comment type="caution">
    <text evidence="2">The sequence shown here is derived from an EMBL/GenBank/DDBJ whole genome shotgun (WGS) entry which is preliminary data.</text>
</comment>
<dbReference type="RefSeq" id="WP_284612657.1">
    <property type="nucleotide sequence ID" value="NZ_JASNUO010000006.1"/>
</dbReference>
<sequence length="547" mass="60985">MMYPLVADGGEVTVLRDLAAFSYGSWSVDWPESVPEEQRPELPDDRDFGYALKLKEPPGRMGRRFVRANVSITAQDFDNEGQPVPFSGESDVEQVLEEAAERVDGDVFFEREITRAGLGALVPRVDFDVDDVVPVIIWGKTILSPVTSIEDVAEAGAVVDYRVHVGGQLLRDDAARERANREVERTIAQERRERVESVAKERKARKAAVSAESSARRADVESVRGVLTGGGEHQRDLLASLEGLNRQLQRNGEEPAPGLIPAYLQMNTQLWQAQQEINKALRKADEAQSALVASNAEHLAELDAVNESRGQLLDELRSQERELRAQRVRWFGLKQRSDEFWSYSGSTLTAKGSWVGEAVVFVTYATEVHTGATSSPSRTEIEHTSTDYMDIGSTRSKNLNPNSRGVRLTTKGAVMYRVIPGETRELSMSRHGFSPSISSWTQVDAFNAQSTAEYVFQPRVVWDAVHRGARYQFRVTVDGVAVLSDDSGTDFGPLFPWGDGTRERVASARRRRINAGQRVRFEVWTDAPEVSSRRVDSAVCRVSWIED</sequence>
<evidence type="ECO:0000313" key="2">
    <source>
        <dbReference type="EMBL" id="MDK4247758.1"/>
    </source>
</evidence>
<organism evidence="2 3">
    <name type="scientific">Corynebacterium accolens</name>
    <dbReference type="NCBI Taxonomy" id="38284"/>
    <lineage>
        <taxon>Bacteria</taxon>
        <taxon>Bacillati</taxon>
        <taxon>Actinomycetota</taxon>
        <taxon>Actinomycetes</taxon>
        <taxon>Mycobacteriales</taxon>
        <taxon>Corynebacteriaceae</taxon>
        <taxon>Corynebacterium</taxon>
    </lineage>
</organism>
<keyword evidence="1" id="KW-0175">Coiled coil</keyword>
<dbReference type="Proteomes" id="UP001239414">
    <property type="component" value="Unassembled WGS sequence"/>
</dbReference>